<evidence type="ECO:0000313" key="1">
    <source>
        <dbReference type="EMBL" id="CAF3846575.1"/>
    </source>
</evidence>
<accession>A0A819E8Q1</accession>
<dbReference type="EMBL" id="CAJOAY010002531">
    <property type="protein sequence ID" value="CAF3959792.1"/>
    <property type="molecule type" value="Genomic_DNA"/>
</dbReference>
<gene>
    <name evidence="1" type="ORF">OKA104_LOCUS21236</name>
    <name evidence="2" type="ORF">OKA104_LOCUS27464</name>
</gene>
<feature type="non-terminal residue" evidence="1">
    <location>
        <position position="1"/>
    </location>
</feature>
<evidence type="ECO:0000313" key="3">
    <source>
        <dbReference type="Proteomes" id="UP000663881"/>
    </source>
</evidence>
<reference evidence="1" key="1">
    <citation type="submission" date="2021-02" db="EMBL/GenBank/DDBJ databases">
        <authorList>
            <person name="Nowell W R."/>
        </authorList>
    </citation>
    <scope>NUCLEOTIDE SEQUENCE</scope>
</reference>
<dbReference type="Proteomes" id="UP000663881">
    <property type="component" value="Unassembled WGS sequence"/>
</dbReference>
<protein>
    <submittedName>
        <fullName evidence="1">Uncharacterized protein</fullName>
    </submittedName>
</protein>
<dbReference type="EMBL" id="CAJOAY010001465">
    <property type="protein sequence ID" value="CAF3846575.1"/>
    <property type="molecule type" value="Genomic_DNA"/>
</dbReference>
<comment type="caution">
    <text evidence="1">The sequence shown here is derived from an EMBL/GenBank/DDBJ whole genome shotgun (WGS) entry which is preliminary data.</text>
</comment>
<name>A0A819E8Q1_9BILA</name>
<organism evidence="1 3">
    <name type="scientific">Adineta steineri</name>
    <dbReference type="NCBI Taxonomy" id="433720"/>
    <lineage>
        <taxon>Eukaryota</taxon>
        <taxon>Metazoa</taxon>
        <taxon>Spiralia</taxon>
        <taxon>Gnathifera</taxon>
        <taxon>Rotifera</taxon>
        <taxon>Eurotatoria</taxon>
        <taxon>Bdelloidea</taxon>
        <taxon>Adinetida</taxon>
        <taxon>Adinetidae</taxon>
        <taxon>Adineta</taxon>
    </lineage>
</organism>
<evidence type="ECO:0000313" key="2">
    <source>
        <dbReference type="EMBL" id="CAF3959792.1"/>
    </source>
</evidence>
<dbReference type="AlphaFoldDB" id="A0A819E8Q1"/>
<proteinExistence type="predicted"/>
<sequence>PATKPSLAASTLDASFKI</sequence>